<proteinExistence type="predicted"/>
<accession>A0AA85J1X3</accession>
<keyword evidence="2" id="KW-0732">Signal</keyword>
<reference evidence="4 5" key="2">
    <citation type="submission" date="2023-11" db="UniProtKB">
        <authorList>
            <consortium name="WormBaseParasite"/>
        </authorList>
    </citation>
    <scope>IDENTIFICATION</scope>
</reference>
<feature type="signal peptide" evidence="2">
    <location>
        <begin position="1"/>
        <end position="23"/>
    </location>
</feature>
<sequence>MEKILIALLLFAVVVTYPSVVQCDGDDDASTKKAVAADAKPPSSPLKKEASLARKSPSKPHRRPAKGKPIEPWKSLLGMY</sequence>
<feature type="compositionally biased region" description="Basic residues" evidence="1">
    <location>
        <begin position="56"/>
        <end position="66"/>
    </location>
</feature>
<dbReference type="AlphaFoldDB" id="A0AA85J1X3"/>
<feature type="region of interest" description="Disordered" evidence="1">
    <location>
        <begin position="26"/>
        <end position="71"/>
    </location>
</feature>
<feature type="chain" id="PRO_5044704845" evidence="2">
    <location>
        <begin position="24"/>
        <end position="80"/>
    </location>
</feature>
<dbReference type="WBParaSite" id="TREG1_135940.1">
    <property type="protein sequence ID" value="TREG1_135940.1"/>
    <property type="gene ID" value="TREG1_135940"/>
</dbReference>
<evidence type="ECO:0000313" key="3">
    <source>
        <dbReference type="Proteomes" id="UP000050795"/>
    </source>
</evidence>
<evidence type="ECO:0000256" key="1">
    <source>
        <dbReference type="SAM" id="MobiDB-lite"/>
    </source>
</evidence>
<evidence type="ECO:0000313" key="4">
    <source>
        <dbReference type="WBParaSite" id="TREG1_135930.1"/>
    </source>
</evidence>
<dbReference type="WBParaSite" id="TREG1_135930.1">
    <property type="protein sequence ID" value="TREG1_135930.1"/>
    <property type="gene ID" value="TREG1_135930"/>
</dbReference>
<reference evidence="3" key="1">
    <citation type="submission" date="2022-06" db="EMBL/GenBank/DDBJ databases">
        <authorList>
            <person name="Berger JAMES D."/>
            <person name="Berger JAMES D."/>
        </authorList>
    </citation>
    <scope>NUCLEOTIDE SEQUENCE [LARGE SCALE GENOMIC DNA]</scope>
</reference>
<keyword evidence="3" id="KW-1185">Reference proteome</keyword>
<protein>
    <submittedName>
        <fullName evidence="4 5">Uncharacterized protein</fullName>
    </submittedName>
</protein>
<evidence type="ECO:0000256" key="2">
    <source>
        <dbReference type="SAM" id="SignalP"/>
    </source>
</evidence>
<name>A0AA85J1X3_TRIRE</name>
<dbReference type="Proteomes" id="UP000050795">
    <property type="component" value="Unassembled WGS sequence"/>
</dbReference>
<organism evidence="3 5">
    <name type="scientific">Trichobilharzia regenti</name>
    <name type="common">Nasal bird schistosome</name>
    <dbReference type="NCBI Taxonomy" id="157069"/>
    <lineage>
        <taxon>Eukaryota</taxon>
        <taxon>Metazoa</taxon>
        <taxon>Spiralia</taxon>
        <taxon>Lophotrochozoa</taxon>
        <taxon>Platyhelminthes</taxon>
        <taxon>Trematoda</taxon>
        <taxon>Digenea</taxon>
        <taxon>Strigeidida</taxon>
        <taxon>Schistosomatoidea</taxon>
        <taxon>Schistosomatidae</taxon>
        <taxon>Trichobilharzia</taxon>
    </lineage>
</organism>
<evidence type="ECO:0000313" key="5">
    <source>
        <dbReference type="WBParaSite" id="TREG1_135940.1"/>
    </source>
</evidence>